<name>A0A1T4VRX6_9GAMM</name>
<keyword evidence="3" id="KW-1185">Reference proteome</keyword>
<reference evidence="2 3" key="1">
    <citation type="submission" date="2017-02" db="EMBL/GenBank/DDBJ databases">
        <authorList>
            <person name="Peterson S.W."/>
        </authorList>
    </citation>
    <scope>NUCLEOTIDE SEQUENCE [LARGE SCALE GENOMIC DNA]</scope>
    <source>
        <strain evidence="2 3">ATCC 49788</strain>
    </source>
</reference>
<dbReference type="PANTHER" id="PTHR28208:SF3">
    <property type="entry name" value="PHOSPHATIDATE PHOSPHATASE APP1"/>
    <property type="match status" value="1"/>
</dbReference>
<protein>
    <submittedName>
        <fullName evidence="2">Phosphatidate phosphatase APP1</fullName>
    </submittedName>
</protein>
<gene>
    <name evidence="2" type="ORF">SAMN02745130_00099</name>
</gene>
<sequence length="370" mass="42144">MPRFKATLQALGNLVSEGFETIHSTLKERLQTDETIQIIPYTGFGNQQWIQIRGRALEDKGLAKHNDEETLWQNLASAYQRFESDEIPNLRLQIQFQGQTTEVITDPEGYFAASLPVRDLNAYGLWYDYQVDLPEQTLVTTPVKTLTGQVQIPSSSCDFGIISDIDDTIMVTNATSTLNMMRLTFLRSPASRLPFAGVNIFYQALTHGGSVPRPMFYVSSSPWNLYDFLEEFMELNSIPRGTLFLRDFGLHTFKASHHHHKTQYIHQIMDSYPQLPFILIGDSGQHDPEVYSEIVSQRPQQVKAIYIRDVSTEPTRDEEILRLAEKTREQQIDLCLVATTLEAARHAVQQGYIATTVLEQLKAELDRPDA</sequence>
<dbReference type="InterPro" id="IPR019236">
    <property type="entry name" value="APP1_cat"/>
</dbReference>
<dbReference type="OrthoDB" id="9789875at2"/>
<evidence type="ECO:0000313" key="2">
    <source>
        <dbReference type="EMBL" id="SKA67720.1"/>
    </source>
</evidence>
<dbReference type="InterPro" id="IPR052935">
    <property type="entry name" value="Mg2+_PAP"/>
</dbReference>
<dbReference type="GO" id="GO:0008195">
    <property type="term" value="F:phosphatidate phosphatase activity"/>
    <property type="evidence" value="ECO:0007669"/>
    <property type="project" value="InterPro"/>
</dbReference>
<dbReference type="EMBL" id="FUYB01000001">
    <property type="protein sequence ID" value="SKA67720.1"/>
    <property type="molecule type" value="Genomic_DNA"/>
</dbReference>
<accession>A0A1T4VRX6</accession>
<evidence type="ECO:0000313" key="3">
    <source>
        <dbReference type="Proteomes" id="UP000190460"/>
    </source>
</evidence>
<dbReference type="AlphaFoldDB" id="A0A1T4VRX6"/>
<dbReference type="Pfam" id="PF09949">
    <property type="entry name" value="APP1_cat"/>
    <property type="match status" value="1"/>
</dbReference>
<feature type="domain" description="Phosphatidate phosphatase APP1 catalytic" evidence="1">
    <location>
        <begin position="159"/>
        <end position="309"/>
    </location>
</feature>
<dbReference type="RefSeq" id="WP_078920617.1">
    <property type="nucleotide sequence ID" value="NZ_FUYB01000001.1"/>
</dbReference>
<organism evidence="2 3">
    <name type="scientific">Thiothrix eikelboomii</name>
    <dbReference type="NCBI Taxonomy" id="92487"/>
    <lineage>
        <taxon>Bacteria</taxon>
        <taxon>Pseudomonadati</taxon>
        <taxon>Pseudomonadota</taxon>
        <taxon>Gammaproteobacteria</taxon>
        <taxon>Thiotrichales</taxon>
        <taxon>Thiotrichaceae</taxon>
        <taxon>Thiothrix</taxon>
    </lineage>
</organism>
<evidence type="ECO:0000259" key="1">
    <source>
        <dbReference type="Pfam" id="PF09949"/>
    </source>
</evidence>
<dbReference type="PANTHER" id="PTHR28208">
    <property type="entry name" value="PHOSPHATIDATE PHOSPHATASE APP1"/>
    <property type="match status" value="1"/>
</dbReference>
<dbReference type="Proteomes" id="UP000190460">
    <property type="component" value="Unassembled WGS sequence"/>
</dbReference>
<proteinExistence type="predicted"/>
<dbReference type="STRING" id="92487.SAMN02745130_00099"/>